<dbReference type="InterPro" id="IPR023198">
    <property type="entry name" value="PGP-like_dom2"/>
</dbReference>
<name>A0A1I0FJZ2_9FIRM</name>
<dbReference type="GeneID" id="78288650"/>
<dbReference type="Gene3D" id="1.10.150.240">
    <property type="entry name" value="Putative phosphatase, domain 2"/>
    <property type="match status" value="1"/>
</dbReference>
<dbReference type="InterPro" id="IPR023214">
    <property type="entry name" value="HAD_sf"/>
</dbReference>
<dbReference type="InterPro" id="IPR041492">
    <property type="entry name" value="HAD_2"/>
</dbReference>
<dbReference type="InterPro" id="IPR036412">
    <property type="entry name" value="HAD-like_sf"/>
</dbReference>
<gene>
    <name evidence="1" type="ORF">SAMN04489758_12012</name>
</gene>
<dbReference type="SUPFAM" id="SSF56784">
    <property type="entry name" value="HAD-like"/>
    <property type="match status" value="1"/>
</dbReference>
<keyword evidence="2" id="KW-1185">Reference proteome</keyword>
<dbReference type="PRINTS" id="PR00413">
    <property type="entry name" value="HADHALOGNASE"/>
</dbReference>
<dbReference type="AlphaFoldDB" id="A0A1I0FJZ2"/>
<dbReference type="SFLD" id="SFLDG01129">
    <property type="entry name" value="C1.5:_HAD__Beta-PGM__Phosphata"/>
    <property type="match status" value="1"/>
</dbReference>
<protein>
    <submittedName>
        <fullName evidence="1">Haloacid dehalogenase superfamily, subfamily IA, variant 3 with third motif having DD or ED/haloacid dehalogenase superfamily, subfamily IA, variant 1 with third motif having Dx(3-4)D or Dx(3-4)E</fullName>
    </submittedName>
</protein>
<dbReference type="Proteomes" id="UP000198558">
    <property type="component" value="Unassembled WGS sequence"/>
</dbReference>
<dbReference type="InterPro" id="IPR006439">
    <property type="entry name" value="HAD-SF_hydro_IA"/>
</dbReference>
<dbReference type="Pfam" id="PF13419">
    <property type="entry name" value="HAD_2"/>
    <property type="match status" value="1"/>
</dbReference>
<dbReference type="EMBL" id="FOIN01000020">
    <property type="protein sequence ID" value="SET58514.1"/>
    <property type="molecule type" value="Genomic_DNA"/>
</dbReference>
<organism evidence="1 2">
    <name type="scientific">Thomasclavelia cocleata</name>
    <dbReference type="NCBI Taxonomy" id="69824"/>
    <lineage>
        <taxon>Bacteria</taxon>
        <taxon>Bacillati</taxon>
        <taxon>Bacillota</taxon>
        <taxon>Erysipelotrichia</taxon>
        <taxon>Erysipelotrichales</taxon>
        <taxon>Coprobacillaceae</taxon>
        <taxon>Thomasclavelia</taxon>
    </lineage>
</organism>
<dbReference type="NCBIfam" id="TIGR01549">
    <property type="entry name" value="HAD-SF-IA-v1"/>
    <property type="match status" value="1"/>
</dbReference>
<reference evidence="2" key="1">
    <citation type="submission" date="2016-10" db="EMBL/GenBank/DDBJ databases">
        <authorList>
            <person name="Varghese N."/>
            <person name="Submissions S."/>
        </authorList>
    </citation>
    <scope>NUCLEOTIDE SEQUENCE [LARGE SCALE GENOMIC DNA]</scope>
    <source>
        <strain evidence="2">DSM 1551</strain>
    </source>
</reference>
<evidence type="ECO:0000313" key="1">
    <source>
        <dbReference type="EMBL" id="SET58514.1"/>
    </source>
</evidence>
<dbReference type="CDD" id="cd07505">
    <property type="entry name" value="HAD_BPGM-like"/>
    <property type="match status" value="1"/>
</dbReference>
<proteinExistence type="predicted"/>
<accession>A0A1I0FJZ2</accession>
<dbReference type="PANTHER" id="PTHR18901:SF38">
    <property type="entry name" value="PSEUDOURIDINE-5'-PHOSPHATASE"/>
    <property type="match status" value="1"/>
</dbReference>
<dbReference type="PANTHER" id="PTHR18901">
    <property type="entry name" value="2-DEOXYGLUCOSE-6-PHOSPHATE PHOSPHATASE 2"/>
    <property type="match status" value="1"/>
</dbReference>
<dbReference type="Gene3D" id="3.40.50.1000">
    <property type="entry name" value="HAD superfamily/HAD-like"/>
    <property type="match status" value="1"/>
</dbReference>
<dbReference type="RefSeq" id="WP_092354355.1">
    <property type="nucleotide sequence ID" value="NZ_FOIN01000020.1"/>
</dbReference>
<sequence>MIKGYIIDMDGTLIDSMNIWENVAITLLKNRGIIVSDDLKRILAPLSIKDAINYLKNKYCFNETVSEIQKQLFDLIEYQYLNEVSLKTGVREFINKCTILNKKMCLLTANKRDLTIKTLTRHKLISYFDQIITCDDTNLTKQDSDIYIYAMKKLNLNINECIVIEDALHAINTAKKAGFIVWGVADRSNLNDWIKIKSICDLAFKNMKFMEVL</sequence>
<dbReference type="OrthoDB" id="9797743at2"/>
<dbReference type="GO" id="GO:0016791">
    <property type="term" value="F:phosphatase activity"/>
    <property type="evidence" value="ECO:0007669"/>
    <property type="project" value="TreeGrafter"/>
</dbReference>
<evidence type="ECO:0000313" key="2">
    <source>
        <dbReference type="Proteomes" id="UP000198558"/>
    </source>
</evidence>
<dbReference type="NCBIfam" id="TIGR01509">
    <property type="entry name" value="HAD-SF-IA-v3"/>
    <property type="match status" value="1"/>
</dbReference>
<dbReference type="SFLD" id="SFLDS00003">
    <property type="entry name" value="Haloacid_Dehalogenase"/>
    <property type="match status" value="1"/>
</dbReference>